<keyword evidence="18" id="KW-0132">Cell division</keyword>
<accession>A0A1I5CUK0</accession>
<evidence type="ECO:0000256" key="13">
    <source>
        <dbReference type="ARBA" id="ARBA00041418"/>
    </source>
</evidence>
<evidence type="ECO:0000256" key="5">
    <source>
        <dbReference type="ARBA" id="ARBA00022960"/>
    </source>
</evidence>
<evidence type="ECO:0000256" key="1">
    <source>
        <dbReference type="ARBA" id="ARBA00004141"/>
    </source>
</evidence>
<dbReference type="EMBL" id="FOUY01000024">
    <property type="protein sequence ID" value="SFN90624.1"/>
    <property type="molecule type" value="Genomic_DNA"/>
</dbReference>
<sequence length="394" mass="40411">MTEPSRRSRLRAGAARFERAPSLHLLLTVVGALLLVGLVMVLSASAGGRGVTDGAATAALVRHLFFLVAGAIAFAVAMRVPPARIRAWTPVLLLLCLVALIAVLVPGVGEVRGGARRWVSIGGLTVQPGELAKTTLLLWGAHVLALRGRTVRRGAVALLPVVPVALSMAALLMLQPALSTTVALGVIMLALLWFAGTPSRLLAGLCGGAVLGVAVLGWTAGYRRDRIVAFLGSGDELGAGYQSRQALLSLADGGVLGTGLGQGRAKWDYLPNAANDFIFAVIGEELGLLGGLAVLALYGALGRIGLRIAARTGDPFLRIVSAATATWFVAQAAMNVGYVVGLLPVTGQQLPLVSAGGTALVSSMFLLGLLANAARLDGVPPVSPWPWRSGAAGC</sequence>
<dbReference type="Proteomes" id="UP000199614">
    <property type="component" value="Unassembled WGS sequence"/>
</dbReference>
<keyword evidence="18" id="KW-0131">Cell cycle</keyword>
<reference evidence="18 19" key="1">
    <citation type="submission" date="2016-10" db="EMBL/GenBank/DDBJ databases">
        <authorList>
            <person name="de Groot N.N."/>
        </authorList>
    </citation>
    <scope>NUCLEOTIDE SEQUENCE [LARGE SCALE GENOMIC DNA]</scope>
    <source>
        <strain evidence="18 19">CGMCC 4.1877</strain>
    </source>
</reference>
<keyword evidence="4 17" id="KW-0812">Transmembrane</keyword>
<dbReference type="GO" id="GO:0032153">
    <property type="term" value="C:cell division site"/>
    <property type="evidence" value="ECO:0007669"/>
    <property type="project" value="TreeGrafter"/>
</dbReference>
<dbReference type="PANTHER" id="PTHR30474">
    <property type="entry name" value="CELL CYCLE PROTEIN"/>
    <property type="match status" value="1"/>
</dbReference>
<keyword evidence="2" id="KW-0328">Glycosyltransferase</keyword>
<comment type="catalytic activity">
    <reaction evidence="15">
        <text>[GlcNAc-(1-&gt;4)-Mur2Ac(oyl-L-Ala-gamma-D-Glu-L-Lys-D-Ala-D-Ala)](n)-di-trans,octa-cis-undecaprenyl diphosphate + beta-D-GlcNAc-(1-&gt;4)-Mur2Ac(oyl-L-Ala-gamma-D-Glu-L-Lys-D-Ala-D-Ala)-di-trans,octa-cis-undecaprenyl diphosphate = [GlcNAc-(1-&gt;4)-Mur2Ac(oyl-L-Ala-gamma-D-Glu-L-Lys-D-Ala-D-Ala)](n+1)-di-trans,octa-cis-undecaprenyl diphosphate + di-trans,octa-cis-undecaprenyl diphosphate + H(+)</text>
        <dbReference type="Rhea" id="RHEA:23708"/>
        <dbReference type="Rhea" id="RHEA-COMP:9602"/>
        <dbReference type="Rhea" id="RHEA-COMP:9603"/>
        <dbReference type="ChEBI" id="CHEBI:15378"/>
        <dbReference type="ChEBI" id="CHEBI:58405"/>
        <dbReference type="ChEBI" id="CHEBI:60033"/>
        <dbReference type="ChEBI" id="CHEBI:78435"/>
        <dbReference type="EC" id="2.4.99.28"/>
    </reaction>
</comment>
<proteinExistence type="inferred from homology"/>
<keyword evidence="3" id="KW-0808">Transferase</keyword>
<feature type="transmembrane region" description="Helical" evidence="17">
    <location>
        <begin position="21"/>
        <end position="42"/>
    </location>
</feature>
<evidence type="ECO:0000256" key="11">
    <source>
        <dbReference type="ARBA" id="ARBA00038053"/>
    </source>
</evidence>
<evidence type="ECO:0000256" key="4">
    <source>
        <dbReference type="ARBA" id="ARBA00022692"/>
    </source>
</evidence>
<feature type="transmembrane region" description="Helical" evidence="17">
    <location>
        <begin position="319"/>
        <end position="340"/>
    </location>
</feature>
<dbReference type="GO" id="GO:0005886">
    <property type="term" value="C:plasma membrane"/>
    <property type="evidence" value="ECO:0007669"/>
    <property type="project" value="TreeGrafter"/>
</dbReference>
<keyword evidence="6" id="KW-0573">Peptidoglycan synthesis</keyword>
<dbReference type="RefSeq" id="WP_093347805.1">
    <property type="nucleotide sequence ID" value="NZ_FOUY01000024.1"/>
</dbReference>
<evidence type="ECO:0000256" key="12">
    <source>
        <dbReference type="ARBA" id="ARBA00041185"/>
    </source>
</evidence>
<evidence type="ECO:0000256" key="8">
    <source>
        <dbReference type="ARBA" id="ARBA00023136"/>
    </source>
</evidence>
<keyword evidence="8 17" id="KW-0472">Membrane</keyword>
<keyword evidence="7 17" id="KW-1133">Transmembrane helix</keyword>
<evidence type="ECO:0000256" key="9">
    <source>
        <dbReference type="ARBA" id="ARBA00032370"/>
    </source>
</evidence>
<evidence type="ECO:0000256" key="15">
    <source>
        <dbReference type="ARBA" id="ARBA00049902"/>
    </source>
</evidence>
<dbReference type="AlphaFoldDB" id="A0A1I5CUK0"/>
<comment type="subcellular location">
    <subcellularLocation>
        <location evidence="1">Membrane</location>
        <topology evidence="1">Multi-pass membrane protein</topology>
    </subcellularLocation>
</comment>
<dbReference type="STRING" id="260086.SAMN05216207_102424"/>
<evidence type="ECO:0000256" key="7">
    <source>
        <dbReference type="ARBA" id="ARBA00022989"/>
    </source>
</evidence>
<evidence type="ECO:0000256" key="3">
    <source>
        <dbReference type="ARBA" id="ARBA00022679"/>
    </source>
</evidence>
<dbReference type="Pfam" id="PF01098">
    <property type="entry name" value="FTSW_RODA_SPOVE"/>
    <property type="match status" value="1"/>
</dbReference>
<dbReference type="InterPro" id="IPR001182">
    <property type="entry name" value="FtsW/RodA"/>
</dbReference>
<feature type="transmembrane region" description="Helical" evidence="17">
    <location>
        <begin position="88"/>
        <end position="109"/>
    </location>
</feature>
<dbReference type="OrthoDB" id="9768187at2"/>
<feature type="transmembrane region" description="Helical" evidence="17">
    <location>
        <begin position="352"/>
        <end position="371"/>
    </location>
</feature>
<dbReference type="GO" id="GO:0008360">
    <property type="term" value="P:regulation of cell shape"/>
    <property type="evidence" value="ECO:0007669"/>
    <property type="project" value="UniProtKB-KW"/>
</dbReference>
<organism evidence="18 19">
    <name type="scientific">Pseudonocardia ammonioxydans</name>
    <dbReference type="NCBI Taxonomy" id="260086"/>
    <lineage>
        <taxon>Bacteria</taxon>
        <taxon>Bacillati</taxon>
        <taxon>Actinomycetota</taxon>
        <taxon>Actinomycetes</taxon>
        <taxon>Pseudonocardiales</taxon>
        <taxon>Pseudonocardiaceae</taxon>
        <taxon>Pseudonocardia</taxon>
    </lineage>
</organism>
<dbReference type="EC" id="2.4.99.28" evidence="14"/>
<evidence type="ECO:0000313" key="19">
    <source>
        <dbReference type="Proteomes" id="UP000199614"/>
    </source>
</evidence>
<name>A0A1I5CUK0_PSUAM</name>
<dbReference type="GO" id="GO:0009252">
    <property type="term" value="P:peptidoglycan biosynthetic process"/>
    <property type="evidence" value="ECO:0007669"/>
    <property type="project" value="UniProtKB-KW"/>
</dbReference>
<feature type="transmembrane region" description="Helical" evidence="17">
    <location>
        <begin position="277"/>
        <end position="298"/>
    </location>
</feature>
<feature type="transmembrane region" description="Helical" evidence="17">
    <location>
        <begin position="154"/>
        <end position="171"/>
    </location>
</feature>
<evidence type="ECO:0000256" key="2">
    <source>
        <dbReference type="ARBA" id="ARBA00022676"/>
    </source>
</evidence>
<feature type="transmembrane region" description="Helical" evidence="17">
    <location>
        <begin position="54"/>
        <end position="76"/>
    </location>
</feature>
<dbReference type="GO" id="GO:0015648">
    <property type="term" value="F:lipid-linked peptidoglycan transporter activity"/>
    <property type="evidence" value="ECO:0007669"/>
    <property type="project" value="TreeGrafter"/>
</dbReference>
<dbReference type="PANTHER" id="PTHR30474:SF2">
    <property type="entry name" value="PEPTIDOGLYCAN GLYCOSYLTRANSFERASE FTSW-RELATED"/>
    <property type="match status" value="1"/>
</dbReference>
<evidence type="ECO:0000256" key="16">
    <source>
        <dbReference type="ARBA" id="ARBA00049966"/>
    </source>
</evidence>
<feature type="transmembrane region" description="Helical" evidence="17">
    <location>
        <begin position="129"/>
        <end position="147"/>
    </location>
</feature>
<gene>
    <name evidence="18" type="ORF">SAMN05216207_102424</name>
</gene>
<evidence type="ECO:0000256" key="14">
    <source>
        <dbReference type="ARBA" id="ARBA00044770"/>
    </source>
</evidence>
<evidence type="ECO:0000256" key="6">
    <source>
        <dbReference type="ARBA" id="ARBA00022984"/>
    </source>
</evidence>
<feature type="transmembrane region" description="Helical" evidence="17">
    <location>
        <begin position="201"/>
        <end position="221"/>
    </location>
</feature>
<evidence type="ECO:0000256" key="17">
    <source>
        <dbReference type="SAM" id="Phobius"/>
    </source>
</evidence>
<feature type="transmembrane region" description="Helical" evidence="17">
    <location>
        <begin position="177"/>
        <end position="194"/>
    </location>
</feature>
<dbReference type="GO" id="GO:0008955">
    <property type="term" value="F:peptidoglycan glycosyltransferase activity"/>
    <property type="evidence" value="ECO:0007669"/>
    <property type="project" value="UniProtKB-EC"/>
</dbReference>
<evidence type="ECO:0000256" key="10">
    <source>
        <dbReference type="ARBA" id="ARBA00033270"/>
    </source>
</evidence>
<evidence type="ECO:0000313" key="18">
    <source>
        <dbReference type="EMBL" id="SFN90624.1"/>
    </source>
</evidence>
<dbReference type="GO" id="GO:0051301">
    <property type="term" value="P:cell division"/>
    <property type="evidence" value="ECO:0007669"/>
    <property type="project" value="UniProtKB-KW"/>
</dbReference>
<keyword evidence="19" id="KW-1185">Reference proteome</keyword>
<keyword evidence="5" id="KW-0133">Cell shape</keyword>
<comment type="function">
    <text evidence="16">Peptidoglycan polymerase that is essential for cell division.</text>
</comment>
<comment type="similarity">
    <text evidence="11">Belongs to the SEDS family. FtsW subfamily.</text>
</comment>
<protein>
    <recommendedName>
        <fullName evidence="12">Probable peptidoglycan glycosyltransferase FtsW</fullName>
        <ecNumber evidence="14">2.4.99.28</ecNumber>
    </recommendedName>
    <alternativeName>
        <fullName evidence="13">Cell division protein FtsW</fullName>
    </alternativeName>
    <alternativeName>
        <fullName evidence="10">Cell wall polymerase</fullName>
    </alternativeName>
    <alternativeName>
        <fullName evidence="9">Peptidoglycan polymerase</fullName>
    </alternativeName>
</protein>